<dbReference type="EC" id="3.4.16.-" evidence="2"/>
<evidence type="ECO:0000256" key="1">
    <source>
        <dbReference type="ARBA" id="ARBA00009431"/>
    </source>
</evidence>
<reference evidence="3" key="1">
    <citation type="journal article" date="2008" name="BMC Genomics">
        <title>Characterization of expressed sequence tags from a full-length enriched cDNA library of Cryptomeria japonica male strobili.</title>
        <authorList>
            <person name="Futamura N."/>
            <person name="Totoki Y."/>
            <person name="Toyoda A."/>
            <person name="Igasaki T."/>
            <person name="Nanjo T."/>
            <person name="Seki M."/>
            <person name="Sakaki Y."/>
            <person name="Mari A."/>
            <person name="Shinozaki K."/>
            <person name="Shinohara K."/>
        </authorList>
    </citation>
    <scope>NUCLEOTIDE SEQUENCE</scope>
    <source>
        <tissue evidence="3">Male strobilus</tissue>
    </source>
</reference>
<dbReference type="Gene3D" id="6.10.250.940">
    <property type="match status" value="1"/>
</dbReference>
<feature type="chain" id="PRO_5011831038" description="Carboxypeptidase" evidence="2">
    <location>
        <begin position="29"/>
        <end position="483"/>
    </location>
</feature>
<dbReference type="InterPro" id="IPR018202">
    <property type="entry name" value="Ser_caboxypep_ser_AS"/>
</dbReference>
<dbReference type="PRINTS" id="PR00724">
    <property type="entry name" value="CRBOXYPTASEC"/>
</dbReference>
<dbReference type="GO" id="GO:0005773">
    <property type="term" value="C:vacuole"/>
    <property type="evidence" value="ECO:0007669"/>
    <property type="project" value="TreeGrafter"/>
</dbReference>
<proteinExistence type="evidence at transcript level"/>
<dbReference type="EMBL" id="AB728817">
    <property type="protein sequence ID" value="BAX09101.1"/>
    <property type="molecule type" value="mRNA"/>
</dbReference>
<keyword evidence="2" id="KW-0732">Signal</keyword>
<dbReference type="GO" id="GO:0004185">
    <property type="term" value="F:serine-type carboxypeptidase activity"/>
    <property type="evidence" value="ECO:0007669"/>
    <property type="project" value="UniProtKB-UniRule"/>
</dbReference>
<accession>A0A1V1FP54</accession>
<evidence type="ECO:0000313" key="3">
    <source>
        <dbReference type="EMBL" id="BAX09101.1"/>
    </source>
</evidence>
<dbReference type="GO" id="GO:0006508">
    <property type="term" value="P:proteolysis"/>
    <property type="evidence" value="ECO:0007669"/>
    <property type="project" value="UniProtKB-KW"/>
</dbReference>
<dbReference type="PANTHER" id="PTHR11802">
    <property type="entry name" value="SERINE PROTEASE FAMILY S10 SERINE CARBOXYPEPTIDASE"/>
    <property type="match status" value="1"/>
</dbReference>
<feature type="signal peptide" evidence="2">
    <location>
        <begin position="1"/>
        <end position="28"/>
    </location>
</feature>
<dbReference type="Pfam" id="PF00450">
    <property type="entry name" value="Peptidase_S10"/>
    <property type="match status" value="1"/>
</dbReference>
<reference evidence="3" key="2">
    <citation type="submission" date="2012-06" db="EMBL/GenBank/DDBJ databases">
        <title>Comparison of fertile and sterile male gametogenesis in Cryptomeria japonica by histological analysis and microarray analysis.</title>
        <authorList>
            <person name="Futamura N."/>
            <person name="Saito M."/>
            <person name="Taira H."/>
            <person name="Shinohara K."/>
        </authorList>
    </citation>
    <scope>NUCLEOTIDE SEQUENCE</scope>
    <source>
        <tissue evidence="3">Male strobilus</tissue>
    </source>
</reference>
<dbReference type="Gene3D" id="3.40.50.11320">
    <property type="match status" value="1"/>
</dbReference>
<dbReference type="InterPro" id="IPR001563">
    <property type="entry name" value="Peptidase_S10"/>
</dbReference>
<dbReference type="Gene3D" id="3.40.50.1820">
    <property type="entry name" value="alpha/beta hydrolase"/>
    <property type="match status" value="1"/>
</dbReference>
<name>A0A1V1FP54_CRYJA</name>
<dbReference type="InterPro" id="IPR029058">
    <property type="entry name" value="AB_hydrolase_fold"/>
</dbReference>
<dbReference type="AlphaFoldDB" id="A0A1V1FP54"/>
<dbReference type="SUPFAM" id="SSF53474">
    <property type="entry name" value="alpha/beta-Hydrolases"/>
    <property type="match status" value="1"/>
</dbReference>
<organism evidence="3">
    <name type="scientific">Cryptomeria japonica</name>
    <name type="common">Japanese cedar</name>
    <name type="synonym">Cupressus japonica</name>
    <dbReference type="NCBI Taxonomy" id="3369"/>
    <lineage>
        <taxon>Eukaryota</taxon>
        <taxon>Viridiplantae</taxon>
        <taxon>Streptophyta</taxon>
        <taxon>Embryophyta</taxon>
        <taxon>Tracheophyta</taxon>
        <taxon>Spermatophyta</taxon>
        <taxon>Pinopsida</taxon>
        <taxon>Pinidae</taxon>
        <taxon>Conifers II</taxon>
        <taxon>Cupressales</taxon>
        <taxon>Cupressaceae</taxon>
        <taxon>Cryptomeria</taxon>
    </lineage>
</organism>
<dbReference type="PROSITE" id="PS00131">
    <property type="entry name" value="CARBOXYPEPT_SER_SER"/>
    <property type="match status" value="1"/>
</dbReference>
<keyword evidence="2" id="KW-0378">Hydrolase</keyword>
<keyword evidence="2 3" id="KW-0121">Carboxypeptidase</keyword>
<protein>
    <recommendedName>
        <fullName evidence="2">Carboxypeptidase</fullName>
        <ecNumber evidence="2">3.4.16.-</ecNumber>
    </recommendedName>
</protein>
<sequence>MDPRLKMGTNLLFFQLGIVLLIVSGSLGAPRSDLVKKLPGQPKDVSFNQYAGYVTINADKALFYYFVEADTDRPTSRPLALWLTGGPGCSSLGFGALEEHGPFRPKGDILVKDLYSWNKETNVLYVESPIGVGFSYSNNTKDYQNFNDAQAAEDNLAFILNWYKKFPEFKDVDFYITGESYAGHYVPQLTALVLDYNKNHRKPINLKGISLGNPFVDIDISINNGEFLWSHGQISDRTYKFTRKVCNTSRQWYEIYGNDTLSADCAKVSAMVDMEMGSVDPYDAISDDCVSYRRMQSSTLQNKVSRFFKKIPQKGVDPCIDAEVHTYLNRKDVQKALHANTSGRLPGPWDSCYGPLGYDSRDRLINIIPILSNLLKAGVRVILYGGDQDSVVPFMATRTIADRLAKELHLSTIIPYRTWYDHKQIAGWTQAYGHARKNGKNNTILTFATVRGAAHEVPYTNPSEALTLYRSFIRGLPLPLPTM</sequence>
<dbReference type="FunFam" id="3.40.50.1820:FF:000211">
    <property type="entry name" value="Carboxypeptidase"/>
    <property type="match status" value="1"/>
</dbReference>
<comment type="similarity">
    <text evidence="1 2">Belongs to the peptidase S10 family.</text>
</comment>
<evidence type="ECO:0000256" key="2">
    <source>
        <dbReference type="RuleBase" id="RU361156"/>
    </source>
</evidence>
<keyword evidence="2" id="KW-0645">Protease</keyword>
<dbReference type="PANTHER" id="PTHR11802:SF349">
    <property type="entry name" value="SERINE CARBOXYPEPTIDASE-LIKE 46"/>
    <property type="match status" value="1"/>
</dbReference>